<dbReference type="InterPro" id="IPR005568">
    <property type="entry name" value="Ribosomal_uL6_N"/>
</dbReference>
<evidence type="ECO:0000313" key="9">
    <source>
        <dbReference type="Proteomes" id="UP000515126"/>
    </source>
</evidence>
<dbReference type="SUPFAM" id="SSF50104">
    <property type="entry name" value="Translation proteins SH3-like domain"/>
    <property type="match status" value="1"/>
</dbReference>
<dbReference type="GO" id="GO:0003723">
    <property type="term" value="F:RNA binding"/>
    <property type="evidence" value="ECO:0007669"/>
    <property type="project" value="TreeGrafter"/>
</dbReference>
<dbReference type="InterPro" id="IPR041997">
    <property type="entry name" value="Ribosomal_eL6_KOW"/>
</dbReference>
<comment type="function">
    <text evidence="3">Component of the large ribosomal subunit. The ribosome is a large ribonucleoprotein complex responsible for the synthesis of proteins in the cell.</text>
</comment>
<protein>
    <recommendedName>
        <fullName evidence="4">Large ribosomal subunit protein eL6</fullName>
    </recommendedName>
    <alternativeName>
        <fullName evidence="5">60S ribosomal protein L6</fullName>
    </alternativeName>
</protein>
<keyword evidence="9" id="KW-1185">Reference proteome</keyword>
<dbReference type="GO" id="GO:0000027">
    <property type="term" value="P:ribosomal large subunit assembly"/>
    <property type="evidence" value="ECO:0007669"/>
    <property type="project" value="TreeGrafter"/>
</dbReference>
<keyword evidence="7" id="KW-0472">Membrane</keyword>
<keyword evidence="1" id="KW-0689">Ribosomal protein</keyword>
<dbReference type="GeneID" id="110309695"/>
<dbReference type="InterPro" id="IPR000915">
    <property type="entry name" value="60S_ribosomal_eL6"/>
</dbReference>
<evidence type="ECO:0000256" key="6">
    <source>
        <dbReference type="ARBA" id="ARBA00046388"/>
    </source>
</evidence>
<dbReference type="GO" id="GO:0022625">
    <property type="term" value="C:cytosolic large ribosomal subunit"/>
    <property type="evidence" value="ECO:0007669"/>
    <property type="project" value="TreeGrafter"/>
</dbReference>
<keyword evidence="7" id="KW-1133">Transmembrane helix</keyword>
<feature type="transmembrane region" description="Helical" evidence="7">
    <location>
        <begin position="157"/>
        <end position="177"/>
    </location>
</feature>
<dbReference type="RefSeq" id="XP_021038093.1">
    <property type="nucleotide sequence ID" value="XM_021182434.1"/>
</dbReference>
<dbReference type="GO" id="GO:0003735">
    <property type="term" value="F:structural constituent of ribosome"/>
    <property type="evidence" value="ECO:0007669"/>
    <property type="project" value="InterPro"/>
</dbReference>
<dbReference type="KEGG" id="mcal:110309695"/>
<sequence>MVDIVTSDLDFFKASSELSFTFVCVCASVYLCTVYLSVKKLRKGKPHYSSNHVLFRGIGRYSQSPMYSRKALYKRKYSGAKSKVERKKKEKALGAVTKTAGGDKNSDTQVVELKKMPTDNVPRKWLSYSKKPFYQHVSITPGNVLIIFTGCHRGQRVVFLMQLGSGLVFVTELFAFIQVSLHRIHQKFVISISISKVIFPKHLIKTCFRKELHKPRHQQDEIFNMENGKYEITEQHKADQKTVDSQILPKIKAVPQLQDYLQSQLSLTNGMYPHKLVFQIANNQIKHIHVLQTGLSQPLNLQGPGTENVTLVYRGKLIQLQTLRSLEEWLAQQVKGFAAKQACMIVGLSPTLCLGFSVLGLWVQVPPGFPVLVFCILAATTVDREDLVVAGGRHPKAPQAATLEDVPRVTREKVPRVRNNQKGLTVIWQSEENKVLFLPERE</sequence>
<dbReference type="Pfam" id="PF01159">
    <property type="entry name" value="Ribosomal_L6e"/>
    <property type="match status" value="1"/>
</dbReference>
<evidence type="ECO:0000256" key="1">
    <source>
        <dbReference type="ARBA" id="ARBA00022980"/>
    </source>
</evidence>
<dbReference type="AlphaFoldDB" id="A0A6P5R0Z4"/>
<dbReference type="Proteomes" id="UP000515126">
    <property type="component" value="Chromosome 14"/>
</dbReference>
<dbReference type="CDD" id="cd13156">
    <property type="entry name" value="KOW_RPL6"/>
    <property type="match status" value="1"/>
</dbReference>
<comment type="subunit">
    <text evidence="6">Component of the large ribosomal subunit. May bind IPO9 with low affinity.</text>
</comment>
<keyword evidence="2" id="KW-0687">Ribonucleoprotein</keyword>
<evidence type="ECO:0000256" key="4">
    <source>
        <dbReference type="ARBA" id="ARBA00035233"/>
    </source>
</evidence>
<proteinExistence type="predicted"/>
<gene>
    <name evidence="10" type="primary">LOC110309695</name>
</gene>
<evidence type="ECO:0000256" key="3">
    <source>
        <dbReference type="ARBA" id="ARBA00034092"/>
    </source>
</evidence>
<accession>A0A6P5R0Z4</accession>
<evidence type="ECO:0000259" key="8">
    <source>
        <dbReference type="Pfam" id="PF03868"/>
    </source>
</evidence>
<dbReference type="PANTHER" id="PTHR10715">
    <property type="entry name" value="60S RIBOSOMAL PROTEIN L6"/>
    <property type="match status" value="1"/>
</dbReference>
<feature type="domain" description="Large ribosomal subunit protein uL6 N-terminal" evidence="8">
    <location>
        <begin position="42"/>
        <end position="99"/>
    </location>
</feature>
<reference evidence="10" key="1">
    <citation type="submission" date="2025-08" db="UniProtKB">
        <authorList>
            <consortium name="RefSeq"/>
        </authorList>
    </citation>
    <scope>IDENTIFICATION</scope>
</reference>
<evidence type="ECO:0000256" key="2">
    <source>
        <dbReference type="ARBA" id="ARBA00023274"/>
    </source>
</evidence>
<dbReference type="GO" id="GO:0002181">
    <property type="term" value="P:cytoplasmic translation"/>
    <property type="evidence" value="ECO:0007669"/>
    <property type="project" value="TreeGrafter"/>
</dbReference>
<name>A0A6P5R0Z4_MUSCR</name>
<dbReference type="Pfam" id="PF03868">
    <property type="entry name" value="Ribosomal_L6e_N"/>
    <property type="match status" value="1"/>
</dbReference>
<evidence type="ECO:0000256" key="7">
    <source>
        <dbReference type="SAM" id="Phobius"/>
    </source>
</evidence>
<keyword evidence="7" id="KW-0812">Transmembrane</keyword>
<organism evidence="9 10">
    <name type="scientific">Mus caroli</name>
    <name type="common">Ryukyu mouse</name>
    <name type="synonym">Ricefield mouse</name>
    <dbReference type="NCBI Taxonomy" id="10089"/>
    <lineage>
        <taxon>Eukaryota</taxon>
        <taxon>Metazoa</taxon>
        <taxon>Chordata</taxon>
        <taxon>Craniata</taxon>
        <taxon>Vertebrata</taxon>
        <taxon>Euteleostomi</taxon>
        <taxon>Mammalia</taxon>
        <taxon>Eutheria</taxon>
        <taxon>Euarchontoglires</taxon>
        <taxon>Glires</taxon>
        <taxon>Rodentia</taxon>
        <taxon>Myomorpha</taxon>
        <taxon>Muroidea</taxon>
        <taxon>Muridae</taxon>
        <taxon>Murinae</taxon>
        <taxon>Mus</taxon>
        <taxon>Mus</taxon>
    </lineage>
</organism>
<dbReference type="InterPro" id="IPR008991">
    <property type="entry name" value="Translation_prot_SH3-like_sf"/>
</dbReference>
<feature type="transmembrane region" description="Helical" evidence="7">
    <location>
        <begin position="20"/>
        <end position="38"/>
    </location>
</feature>
<dbReference type="PANTHER" id="PTHR10715:SF0">
    <property type="entry name" value="LARGE RIBOSOMAL SUBUNIT PROTEIN EL6"/>
    <property type="match status" value="1"/>
</dbReference>
<evidence type="ECO:0000313" key="10">
    <source>
        <dbReference type="RefSeq" id="XP_021038093.1"/>
    </source>
</evidence>
<evidence type="ECO:0000256" key="5">
    <source>
        <dbReference type="ARBA" id="ARBA00035351"/>
    </source>
</evidence>